<organism evidence="4">
    <name type="scientific">Blumeria graminis f. sp. tritici 96224</name>
    <dbReference type="NCBI Taxonomy" id="1268274"/>
    <lineage>
        <taxon>Eukaryota</taxon>
        <taxon>Fungi</taxon>
        <taxon>Dikarya</taxon>
        <taxon>Ascomycota</taxon>
        <taxon>Pezizomycotina</taxon>
        <taxon>Leotiomycetes</taxon>
        <taxon>Erysiphales</taxon>
        <taxon>Erysiphaceae</taxon>
        <taxon>Blumeria</taxon>
    </lineage>
</organism>
<dbReference type="HOGENOM" id="CLU_010014_2_1_1"/>
<protein>
    <submittedName>
        <fullName evidence="4">Bgt-3</fullName>
    </submittedName>
</protein>
<feature type="compositionally biased region" description="Basic and acidic residues" evidence="1">
    <location>
        <begin position="170"/>
        <end position="181"/>
    </location>
</feature>
<evidence type="ECO:0000313" key="3">
    <source>
        <dbReference type="EMBL" id="EPQ61853.1"/>
    </source>
</evidence>
<reference evidence="5" key="1">
    <citation type="journal article" date="2013" name="Nat. Genet.">
        <title>The wheat powdery mildew genome shows the unique evolution of an obligate biotroph.</title>
        <authorList>
            <person name="Wicker T."/>
            <person name="Oberhaensli S."/>
            <person name="Parlange F."/>
            <person name="Buchmann J.P."/>
            <person name="Shatalina M."/>
            <person name="Roffler S."/>
            <person name="Ben-David R."/>
            <person name="Dolezel J."/>
            <person name="Simkova H."/>
            <person name="Schulze-Lefert P."/>
            <person name="Spanu P.D."/>
            <person name="Bruggmann R."/>
            <person name="Amselem J."/>
            <person name="Quesneville H."/>
            <person name="Ver Loren van Themaat E."/>
            <person name="Paape T."/>
            <person name="Shimizu K.K."/>
            <person name="Keller B."/>
        </authorList>
    </citation>
    <scope>NUCLEOTIDE SEQUENCE [LARGE SCALE GENOMIC DNA]</scope>
    <source>
        <strain evidence="5">96224</strain>
    </source>
</reference>
<feature type="region of interest" description="Disordered" evidence="1">
    <location>
        <begin position="216"/>
        <end position="255"/>
    </location>
</feature>
<name>A0A061HDN8_BLUGR</name>
<accession>A0A061HDN8</accession>
<reference evidence="3" key="2">
    <citation type="submission" date="2013-01" db="EMBL/GenBank/DDBJ databases">
        <title>The wheat powdery mildew genome reveals unique evolution of an obligate biotroph.</title>
        <authorList>
            <person name="Oberhaensli S."/>
            <person name="Wicker T."/>
            <person name="Keller B."/>
        </authorList>
    </citation>
    <scope>NUCLEOTIDE SEQUENCE</scope>
    <source>
        <strain evidence="3">96224</strain>
    </source>
</reference>
<feature type="compositionally biased region" description="Polar residues" evidence="1">
    <location>
        <begin position="153"/>
        <end position="163"/>
    </location>
</feature>
<feature type="region of interest" description="Disordered" evidence="1">
    <location>
        <begin position="137"/>
        <end position="181"/>
    </location>
</feature>
<gene>
    <name evidence="3" type="ORF">BGT96224_3</name>
    <name evidence="4" type="ORF">BGT96224V2_LOCUS6700</name>
</gene>
<dbReference type="EMBL" id="KE375212">
    <property type="protein sequence ID" value="EPQ61853.1"/>
    <property type="molecule type" value="Genomic_DNA"/>
</dbReference>
<feature type="domain" description="DNA/RNA-binding" evidence="2">
    <location>
        <begin position="435"/>
        <end position="554"/>
    </location>
</feature>
<dbReference type="GO" id="GO:0000184">
    <property type="term" value="P:nuclear-transcribed mRNA catabolic process, nonsense-mediated decay"/>
    <property type="evidence" value="ECO:0007669"/>
    <property type="project" value="TreeGrafter"/>
</dbReference>
<dbReference type="OrthoDB" id="2017974at2759"/>
<evidence type="ECO:0000313" key="4">
    <source>
        <dbReference type="EMBL" id="SUZ13540.1"/>
    </source>
</evidence>
<evidence type="ECO:0000313" key="5">
    <source>
        <dbReference type="Proteomes" id="UP000053110"/>
    </source>
</evidence>
<dbReference type="InterPro" id="IPR011990">
    <property type="entry name" value="TPR-like_helical_dom_sf"/>
</dbReference>
<dbReference type="InterPro" id="IPR018834">
    <property type="entry name" value="DNA/RNA-bd_Est1-type"/>
</dbReference>
<proteinExistence type="predicted"/>
<dbReference type="AlphaFoldDB" id="A0A061HDN8"/>
<dbReference type="GO" id="GO:0070034">
    <property type="term" value="F:telomerase RNA binding"/>
    <property type="evidence" value="ECO:0007669"/>
    <property type="project" value="TreeGrafter"/>
</dbReference>
<reference evidence="4" key="3">
    <citation type="submission" date="2018-07" db="EMBL/GenBank/DDBJ databases">
        <authorList>
            <person name="Quirk P.G."/>
            <person name="Krulwich T.A."/>
        </authorList>
    </citation>
    <scope>NUCLEOTIDE SEQUENCE</scope>
    <source>
        <strain evidence="4">96224</strain>
    </source>
</reference>
<dbReference type="Pfam" id="PF10373">
    <property type="entry name" value="EST1_DNA_bind"/>
    <property type="match status" value="1"/>
</dbReference>
<dbReference type="PANTHER" id="PTHR15696:SF0">
    <property type="entry name" value="TELOMERASE-BINDING PROTEIN EST1A"/>
    <property type="match status" value="1"/>
</dbReference>
<dbReference type="InterPro" id="IPR045153">
    <property type="entry name" value="Est1/Ebs1-like"/>
</dbReference>
<dbReference type="GO" id="GO:0005697">
    <property type="term" value="C:telomerase holoenzyme complex"/>
    <property type="evidence" value="ECO:0007669"/>
    <property type="project" value="TreeGrafter"/>
</dbReference>
<dbReference type="Proteomes" id="UP000053110">
    <property type="component" value="Unassembled WGS sequence"/>
</dbReference>
<sequence length="784" mass="89727">MLSDRWIQHQRKQNRPNTFQWTCHLCPAPALFHSSESVWAHCEAHHPLPDNIQALEEFRKSYLESCSSRLNRVTSKRLHNSNEVKLKVPNSIPSSQTQRVELPINLPIIETLKISGSPTDSDVRTPNVQLESHVSKITANEGDGFSSGSGGSPNYQESSSSRKVNACRTSDGKRGSLEHRRSIGNPKSIWVEGDVAPTRSCVDQSNIASVAIARKRHQQLQNNSRMPSKSNSPKSKVTPNPPNFRHQQGRETRVERKPIPQADIQLNYLRKSSTDIKKIAKDLSTIEARCKEYVKNFAPTSQAFDDQESPTHKHFQFLIKLHTAFIYQLHDLLLATQQSSASPQLRYLASKIQIPARMWQRGIYSTLEILRNYLPDSLDHLLAFIYLSYSVMAVLYETEPVYEDRWIECLGDLGQYRMAIEKDDEIEREIWTNIARNWYTKASDKSPIDGRIYNSLANLEGSCVLERLYLYYKSLCVPIPFNSTRRTILSLFKPIMYPNNENKQERISPLEDKYLQIHGSLFTNSDLESLDQKTEEFLNCFDEQLSRFNFRYQGYQIAIANCIAMLEYGSKSNILMKFLVPTPEKEDTCISPTEIVEQKRVFELARNFSNLTLTHVLHEEHCNSNILAFIHVTLVFILGIARAPGALAHIAPGLPWDILAEKLNYYQSHIGKSGKLEGKKFPRLEKQGSQYLPEDHAIRGLIWALDYFPTGWFTNNKIDIEERHVETDTMALVRMERILWLAHGISQLDSPLTYDAQLFSIAVNISEKSNEKTVQKSKITNDAA</sequence>
<evidence type="ECO:0000256" key="1">
    <source>
        <dbReference type="SAM" id="MobiDB-lite"/>
    </source>
</evidence>
<dbReference type="PANTHER" id="PTHR15696">
    <property type="entry name" value="SMG-7 SUPPRESSOR WITH MORPHOLOGICAL EFFECT ON GENITALIA PROTEIN 7"/>
    <property type="match status" value="1"/>
</dbReference>
<dbReference type="GO" id="GO:0042162">
    <property type="term" value="F:telomeric DNA binding"/>
    <property type="evidence" value="ECO:0007669"/>
    <property type="project" value="TreeGrafter"/>
</dbReference>
<feature type="compositionally biased region" description="Polar residues" evidence="1">
    <location>
        <begin position="219"/>
        <end position="238"/>
    </location>
</feature>
<dbReference type="SUPFAM" id="SSF48452">
    <property type="entry name" value="TPR-like"/>
    <property type="match status" value="1"/>
</dbReference>
<dbReference type="Gene3D" id="1.25.40.10">
    <property type="entry name" value="Tetratricopeptide repeat domain"/>
    <property type="match status" value="1"/>
</dbReference>
<evidence type="ECO:0000259" key="2">
    <source>
        <dbReference type="Pfam" id="PF10373"/>
    </source>
</evidence>
<dbReference type="EMBL" id="UIGY01000241">
    <property type="protein sequence ID" value="SUZ13540.1"/>
    <property type="molecule type" value="Genomic_DNA"/>
</dbReference>